<dbReference type="Gene3D" id="2.60.40.10">
    <property type="entry name" value="Immunoglobulins"/>
    <property type="match status" value="1"/>
</dbReference>
<dbReference type="STRING" id="551991.SAMN05192529_11814"/>
<dbReference type="EMBL" id="FNQY01000018">
    <property type="protein sequence ID" value="SEA42506.1"/>
    <property type="molecule type" value="Genomic_DNA"/>
</dbReference>
<evidence type="ECO:0000256" key="2">
    <source>
        <dbReference type="SAM" id="MobiDB-lite"/>
    </source>
</evidence>
<feature type="domain" description="Outer membrane protein beta-barrel" evidence="3">
    <location>
        <begin position="441"/>
        <end position="893"/>
    </location>
</feature>
<dbReference type="PROSITE" id="PS51257">
    <property type="entry name" value="PROKAR_LIPOPROTEIN"/>
    <property type="match status" value="1"/>
</dbReference>
<feature type="region of interest" description="Disordered" evidence="2">
    <location>
        <begin position="414"/>
        <end position="434"/>
    </location>
</feature>
<dbReference type="SUPFAM" id="SSF49464">
    <property type="entry name" value="Carboxypeptidase regulatory domain-like"/>
    <property type="match status" value="1"/>
</dbReference>
<protein>
    <submittedName>
        <fullName evidence="4">Outer membrane protein beta-barrel family protein</fullName>
    </submittedName>
</protein>
<dbReference type="GO" id="GO:0044718">
    <property type="term" value="P:siderophore transmembrane transport"/>
    <property type="evidence" value="ECO:0007669"/>
    <property type="project" value="TreeGrafter"/>
</dbReference>
<dbReference type="InterPro" id="IPR041700">
    <property type="entry name" value="OMP_b-brl_3"/>
</dbReference>
<evidence type="ECO:0000256" key="1">
    <source>
        <dbReference type="ARBA" id="ARBA00022729"/>
    </source>
</evidence>
<name>A0A1H4B345_9BACT</name>
<dbReference type="GO" id="GO:0015344">
    <property type="term" value="F:siderophore uptake transmembrane transporter activity"/>
    <property type="evidence" value="ECO:0007669"/>
    <property type="project" value="TreeGrafter"/>
</dbReference>
<dbReference type="OrthoDB" id="603275at2"/>
<proteinExistence type="predicted"/>
<organism evidence="4 5">
    <name type="scientific">Arachidicoccus rhizosphaerae</name>
    <dbReference type="NCBI Taxonomy" id="551991"/>
    <lineage>
        <taxon>Bacteria</taxon>
        <taxon>Pseudomonadati</taxon>
        <taxon>Bacteroidota</taxon>
        <taxon>Chitinophagia</taxon>
        <taxon>Chitinophagales</taxon>
        <taxon>Chitinophagaceae</taxon>
        <taxon>Arachidicoccus</taxon>
    </lineage>
</organism>
<dbReference type="InterPro" id="IPR039426">
    <property type="entry name" value="TonB-dep_rcpt-like"/>
</dbReference>
<evidence type="ECO:0000313" key="4">
    <source>
        <dbReference type="EMBL" id="SEA42506.1"/>
    </source>
</evidence>
<reference evidence="4 5" key="1">
    <citation type="submission" date="2016-10" db="EMBL/GenBank/DDBJ databases">
        <authorList>
            <person name="de Groot N.N."/>
        </authorList>
    </citation>
    <scope>NUCLEOTIDE SEQUENCE [LARGE SCALE GENOMIC DNA]</scope>
    <source>
        <strain evidence="4 5">Vu-144</strain>
    </source>
</reference>
<keyword evidence="1" id="KW-0732">Signal</keyword>
<dbReference type="GO" id="GO:0009279">
    <property type="term" value="C:cell outer membrane"/>
    <property type="evidence" value="ECO:0007669"/>
    <property type="project" value="TreeGrafter"/>
</dbReference>
<dbReference type="Pfam" id="PF14905">
    <property type="entry name" value="OMP_b-brl_3"/>
    <property type="match status" value="1"/>
</dbReference>
<feature type="region of interest" description="Disordered" evidence="2">
    <location>
        <begin position="906"/>
        <end position="942"/>
    </location>
</feature>
<evidence type="ECO:0000259" key="3">
    <source>
        <dbReference type="Pfam" id="PF14905"/>
    </source>
</evidence>
<dbReference type="AlphaFoldDB" id="A0A1H4B345"/>
<sequence length="942" mass="106330">MQQKQTPYSVRSHLLIILLLLGCLFSANPMLLAQQASKKGTILNGQFQDSQKKPVRGATIKLMHASDTAKALYRISDSLGKFSFTGLTADTYILDIQVQNYENLHKYISVDQQKDSVQLGVITLADHYNDMETVSVTAVRPVTMNGDTTEFNADAYTVKPDATAGDLLSKMAGLEVDKDGNVQSDGQPVPKIYVNGKPFFGDNPAMAVKNLPADAIKKIQVYDAQTDQSKFTGFDDGERIRTINIVTRRKFKGLFGRPSVAIGSRDASLKNPLYRIDGKAFLYGPDKQLSFVAKADNTRGARVGKNHGSTYGANYRNKIGETSKIAASYMLNKNMGSGDSRTWRQDLYTNDTVFNKNTVRSSWNQQINHNFNLDWETKFDSTNELYIRPRYSIASDHNTNSSTTTIDSAYKEQVTPKNKTVNSGRSDGNQHNFNLSATYNHRFKKRGRSISLDLNMNSNSNDRIRTSNTELFDYVADSLEITRRKFINTANNTSYRANLDYTEPLGLHHMLQLELNGAYSNSESDQRAFNYDSLSSGYTDIDSVLTNLYGNTYQSTRTTLSYRYHDEHVRFSVGSGTQWGNVRSLNRTKNTDIHQDYVNLYPTASFSYKFNKWRRLRFRYSGRTSQPSVSQMQPIVDNSNPLYIRAGNPDLKQRFNHNAFIEYSTRDSVTSRSFYGKIDAELAENSVVNSVTRLDNGGQYSIPVNINGNYQMSAYLGVGLPIHWIESNLDLQTRINRQHMVSLIDGVKNYTTQHVFSETFRWRSNLKKALDINLTTRPTYHLTNYSVSKSTDGNYFDQLIAFDGTWYSESGWESSAGFHYTLYAGLPKEQQNNSTILNISFAKSFAQKAAKLTLSVTDLLNQSNGMDFVRSDNFIQQTQNDVFKRYFLLTFSYNLKDLHLHFGGSKSAEQKEDAGESQPHSGHKNRNSGDGHARGGRAGRNV</sequence>
<dbReference type="Proteomes" id="UP000199041">
    <property type="component" value="Unassembled WGS sequence"/>
</dbReference>
<feature type="compositionally biased region" description="Polar residues" evidence="2">
    <location>
        <begin position="415"/>
        <end position="434"/>
    </location>
</feature>
<keyword evidence="5" id="KW-1185">Reference proteome</keyword>
<dbReference type="InterPro" id="IPR008969">
    <property type="entry name" value="CarboxyPept-like_regulatory"/>
</dbReference>
<accession>A0A1H4B345</accession>
<dbReference type="SUPFAM" id="SSF56935">
    <property type="entry name" value="Porins"/>
    <property type="match status" value="1"/>
</dbReference>
<dbReference type="InterPro" id="IPR013783">
    <property type="entry name" value="Ig-like_fold"/>
</dbReference>
<evidence type="ECO:0000313" key="5">
    <source>
        <dbReference type="Proteomes" id="UP000199041"/>
    </source>
</evidence>
<dbReference type="PANTHER" id="PTHR30069">
    <property type="entry name" value="TONB-DEPENDENT OUTER MEMBRANE RECEPTOR"/>
    <property type="match status" value="1"/>
</dbReference>
<dbReference type="PANTHER" id="PTHR30069:SF29">
    <property type="entry name" value="HEMOGLOBIN AND HEMOGLOBIN-HAPTOGLOBIN-BINDING PROTEIN 1-RELATED"/>
    <property type="match status" value="1"/>
</dbReference>
<gene>
    <name evidence="4" type="ORF">SAMN05192529_11814</name>
</gene>